<dbReference type="Pfam" id="PF13380">
    <property type="entry name" value="CoA_binding_2"/>
    <property type="match status" value="1"/>
</dbReference>
<dbReference type="RefSeq" id="WP_277901110.1">
    <property type="nucleotide sequence ID" value="NZ_JAPMUA010000006.1"/>
</dbReference>
<protein>
    <submittedName>
        <fullName evidence="2">CoA-binding protein</fullName>
    </submittedName>
</protein>
<dbReference type="Proteomes" id="UP001153642">
    <property type="component" value="Unassembled WGS sequence"/>
</dbReference>
<dbReference type="InterPro" id="IPR036291">
    <property type="entry name" value="NAD(P)-bd_dom_sf"/>
</dbReference>
<gene>
    <name evidence="2" type="ORF">OSR52_14990</name>
</gene>
<dbReference type="InterPro" id="IPR003781">
    <property type="entry name" value="CoA-bd"/>
</dbReference>
<feature type="domain" description="CoA-binding" evidence="1">
    <location>
        <begin position="4"/>
        <end position="114"/>
    </location>
</feature>
<evidence type="ECO:0000313" key="2">
    <source>
        <dbReference type="EMBL" id="MDG3587179.1"/>
    </source>
</evidence>
<evidence type="ECO:0000259" key="1">
    <source>
        <dbReference type="Pfam" id="PF13380"/>
    </source>
</evidence>
<proteinExistence type="predicted"/>
<accession>A0ABT6FV78</accession>
<name>A0ABT6FV78_9FLAO</name>
<sequence>MGKTLVMGASLKPSRYSNIAVNRLVSSGKEVVAYGLKAGNVAGVEIDTELKNYIDIDTVTLYMNARNQQEFYQYIIELKPNRVIFNPGTENREFFELLKPNNIEVVVACTLVLLATNQY</sequence>
<comment type="caution">
    <text evidence="2">The sequence shown here is derived from an EMBL/GenBank/DDBJ whole genome shotgun (WGS) entry which is preliminary data.</text>
</comment>
<organism evidence="2 3">
    <name type="scientific">Galbibacter pacificus</name>
    <dbReference type="NCBI Taxonomy" id="2996052"/>
    <lineage>
        <taxon>Bacteria</taxon>
        <taxon>Pseudomonadati</taxon>
        <taxon>Bacteroidota</taxon>
        <taxon>Flavobacteriia</taxon>
        <taxon>Flavobacteriales</taxon>
        <taxon>Flavobacteriaceae</taxon>
        <taxon>Galbibacter</taxon>
    </lineage>
</organism>
<reference evidence="2" key="1">
    <citation type="submission" date="2022-11" db="EMBL/GenBank/DDBJ databases">
        <title>High-quality draft genome sequence of Galbibacter sp. strain CMA-7.</title>
        <authorList>
            <person name="Wei L."/>
            <person name="Dong C."/>
            <person name="Shao Z."/>
        </authorList>
    </citation>
    <scope>NUCLEOTIDE SEQUENCE</scope>
    <source>
        <strain evidence="2">CMA-7</strain>
    </source>
</reference>
<dbReference type="Gene3D" id="3.40.50.720">
    <property type="entry name" value="NAD(P)-binding Rossmann-like Domain"/>
    <property type="match status" value="1"/>
</dbReference>
<dbReference type="EMBL" id="JAPMUA010000006">
    <property type="protein sequence ID" value="MDG3587179.1"/>
    <property type="molecule type" value="Genomic_DNA"/>
</dbReference>
<dbReference type="SUPFAM" id="SSF51735">
    <property type="entry name" value="NAD(P)-binding Rossmann-fold domains"/>
    <property type="match status" value="1"/>
</dbReference>
<evidence type="ECO:0000313" key="3">
    <source>
        <dbReference type="Proteomes" id="UP001153642"/>
    </source>
</evidence>
<keyword evidence="3" id="KW-1185">Reference proteome</keyword>